<feature type="domain" description="Multidrug resistance protein MdtA-like C-terminal permuted SH3" evidence="11">
    <location>
        <begin position="327"/>
        <end position="386"/>
    </location>
</feature>
<keyword evidence="6" id="KW-0472">Membrane</keyword>
<dbReference type="Proteomes" id="UP000477951">
    <property type="component" value="Unassembled WGS sequence"/>
</dbReference>
<feature type="domain" description="Multidrug resistance protein MdtA-like alpha-helical hairpin" evidence="8">
    <location>
        <begin position="133"/>
        <end position="201"/>
    </location>
</feature>
<dbReference type="Gene3D" id="1.10.287.470">
    <property type="entry name" value="Helix hairpin bin"/>
    <property type="match status" value="1"/>
</dbReference>
<proteinExistence type="inferred from homology"/>
<keyword evidence="3" id="KW-0813">Transport</keyword>
<evidence type="ECO:0000256" key="5">
    <source>
        <dbReference type="ARBA" id="ARBA00022519"/>
    </source>
</evidence>
<protein>
    <submittedName>
        <fullName evidence="12">MdtA/MuxA family multidrug efflux RND transporter periplasmic adaptor subunit</fullName>
    </submittedName>
</protein>
<name>A0A6L6VHT4_AGRVI</name>
<evidence type="ECO:0000259" key="11">
    <source>
        <dbReference type="Pfam" id="PF25967"/>
    </source>
</evidence>
<evidence type="ECO:0000256" key="2">
    <source>
        <dbReference type="ARBA" id="ARBA00009477"/>
    </source>
</evidence>
<accession>A0A6L6VHT4</accession>
<dbReference type="Gene3D" id="2.40.30.170">
    <property type="match status" value="1"/>
</dbReference>
<comment type="subcellular location">
    <subcellularLocation>
        <location evidence="1">Cell membrane</location>
    </subcellularLocation>
</comment>
<comment type="caution">
    <text evidence="12">The sequence shown here is derived from an EMBL/GenBank/DDBJ whole genome shotgun (WGS) entry which is preliminary data.</text>
</comment>
<dbReference type="Pfam" id="PF25917">
    <property type="entry name" value="BSH_RND"/>
    <property type="match status" value="1"/>
</dbReference>
<dbReference type="AlphaFoldDB" id="A0A6L6VHT4"/>
<dbReference type="Pfam" id="PF25876">
    <property type="entry name" value="HH_MFP_RND"/>
    <property type="match status" value="1"/>
</dbReference>
<dbReference type="InterPro" id="IPR006143">
    <property type="entry name" value="RND_pump_MFP"/>
</dbReference>
<dbReference type="Gene3D" id="2.40.420.20">
    <property type="match status" value="1"/>
</dbReference>
<keyword evidence="7" id="KW-0175">Coiled coil</keyword>
<dbReference type="InterPro" id="IPR058624">
    <property type="entry name" value="MdtA-like_HH"/>
</dbReference>
<dbReference type="PANTHER" id="PTHR30469">
    <property type="entry name" value="MULTIDRUG RESISTANCE PROTEIN MDTA"/>
    <property type="match status" value="1"/>
</dbReference>
<dbReference type="Pfam" id="PF25944">
    <property type="entry name" value="Beta-barrel_RND"/>
    <property type="match status" value="1"/>
</dbReference>
<keyword evidence="4" id="KW-1003">Cell membrane</keyword>
<evidence type="ECO:0000256" key="7">
    <source>
        <dbReference type="SAM" id="Coils"/>
    </source>
</evidence>
<dbReference type="SUPFAM" id="SSF111369">
    <property type="entry name" value="HlyD-like secretion proteins"/>
    <property type="match status" value="1"/>
</dbReference>
<evidence type="ECO:0000259" key="9">
    <source>
        <dbReference type="Pfam" id="PF25917"/>
    </source>
</evidence>
<evidence type="ECO:0000313" key="12">
    <source>
        <dbReference type="EMBL" id="MUZ75393.1"/>
    </source>
</evidence>
<dbReference type="Pfam" id="PF25967">
    <property type="entry name" value="RND-MFP_C"/>
    <property type="match status" value="1"/>
</dbReference>
<evidence type="ECO:0000256" key="4">
    <source>
        <dbReference type="ARBA" id="ARBA00022475"/>
    </source>
</evidence>
<feature type="coiled-coil region" evidence="7">
    <location>
        <begin position="133"/>
        <end position="160"/>
    </location>
</feature>
<evidence type="ECO:0000259" key="10">
    <source>
        <dbReference type="Pfam" id="PF25944"/>
    </source>
</evidence>
<dbReference type="InterPro" id="IPR058626">
    <property type="entry name" value="MdtA-like_b-barrel"/>
</dbReference>
<dbReference type="Gene3D" id="2.40.50.100">
    <property type="match status" value="1"/>
</dbReference>
<gene>
    <name evidence="12" type="ORF">GOZ90_22175</name>
</gene>
<dbReference type="GO" id="GO:1990281">
    <property type="term" value="C:efflux pump complex"/>
    <property type="evidence" value="ECO:0007669"/>
    <property type="project" value="TreeGrafter"/>
</dbReference>
<dbReference type="PANTHER" id="PTHR30469:SF12">
    <property type="entry name" value="MULTIDRUG RESISTANCE PROTEIN MDTA"/>
    <property type="match status" value="1"/>
</dbReference>
<evidence type="ECO:0000256" key="3">
    <source>
        <dbReference type="ARBA" id="ARBA00022448"/>
    </source>
</evidence>
<sequence>MNKRVEPLLEPGSSIEPKQPGRWPIWPWLLLAVVALVALLVWRHQPWQQASPDNGTAGAAPAQSVQSVAVAAAAKGDIPITLTSLGTVTSLATVTVKSQISGYLTAIDFKEGQMVKKGDLLAEVDPRSYEAALAEYQGELEKDQALLDNARLDLQRYQKLMRQDSTSRQTLDTAAATVRQYEGTVRADQAQVDTQKLNLAYCRIVSPVDGRVGLRQVDVGNYVTASDTDGIVVVTQIQPISVIFTLPEDDLRPVIKRLQTGARLRVTAYDRTGTGKLAVGVLDTLDNQIDTTTGTVKLRAAFDNQDGSLFPNQFVNAGMLVDTLSSVITVPVAAVQTGTPGTYVYLVNAGSTVSLRKVAAGASANGRIAILSGLEEGDRVVVDGVDHLVDGARVSIPDAAGAVPATRAAP</sequence>
<evidence type="ECO:0000259" key="8">
    <source>
        <dbReference type="Pfam" id="PF25876"/>
    </source>
</evidence>
<dbReference type="NCBIfam" id="TIGR01730">
    <property type="entry name" value="RND_mfp"/>
    <property type="match status" value="1"/>
</dbReference>
<dbReference type="InterPro" id="IPR058627">
    <property type="entry name" value="MdtA-like_C"/>
</dbReference>
<evidence type="ECO:0000256" key="6">
    <source>
        <dbReference type="ARBA" id="ARBA00023136"/>
    </source>
</evidence>
<dbReference type="NCBIfam" id="NF008589">
    <property type="entry name" value="PRK11556.1"/>
    <property type="match status" value="1"/>
</dbReference>
<dbReference type="GO" id="GO:0015562">
    <property type="term" value="F:efflux transmembrane transporter activity"/>
    <property type="evidence" value="ECO:0007669"/>
    <property type="project" value="TreeGrafter"/>
</dbReference>
<comment type="similarity">
    <text evidence="2">Belongs to the membrane fusion protein (MFP) (TC 8.A.1) family.</text>
</comment>
<dbReference type="RefSeq" id="WP_156616119.1">
    <property type="nucleotide sequence ID" value="NZ_WPHR01000029.1"/>
</dbReference>
<evidence type="ECO:0000313" key="13">
    <source>
        <dbReference type="Proteomes" id="UP000477951"/>
    </source>
</evidence>
<reference evidence="12 13" key="1">
    <citation type="submission" date="2019-12" db="EMBL/GenBank/DDBJ databases">
        <title>Whole-genome sequencing of Allorhizobium vitis.</title>
        <authorList>
            <person name="Gan H.M."/>
            <person name="Szegedi E."/>
            <person name="Burr T."/>
            <person name="Savka M.A."/>
        </authorList>
    </citation>
    <scope>NUCLEOTIDE SEQUENCE [LARGE SCALE GENOMIC DNA]</scope>
    <source>
        <strain evidence="12 13">CG516</strain>
    </source>
</reference>
<feature type="domain" description="Multidrug resistance protein MdtA-like barrel-sandwich hybrid" evidence="9">
    <location>
        <begin position="93"/>
        <end position="235"/>
    </location>
</feature>
<dbReference type="InterPro" id="IPR058625">
    <property type="entry name" value="MdtA-like_BSH"/>
</dbReference>
<organism evidence="12 13">
    <name type="scientific">Agrobacterium vitis</name>
    <name type="common">Rhizobium vitis</name>
    <dbReference type="NCBI Taxonomy" id="373"/>
    <lineage>
        <taxon>Bacteria</taxon>
        <taxon>Pseudomonadati</taxon>
        <taxon>Pseudomonadota</taxon>
        <taxon>Alphaproteobacteria</taxon>
        <taxon>Hyphomicrobiales</taxon>
        <taxon>Rhizobiaceae</taxon>
        <taxon>Rhizobium/Agrobacterium group</taxon>
        <taxon>Agrobacterium</taxon>
    </lineage>
</organism>
<feature type="domain" description="Multidrug resistance protein MdtA-like beta-barrel" evidence="10">
    <location>
        <begin position="239"/>
        <end position="323"/>
    </location>
</feature>
<keyword evidence="5" id="KW-0997">Cell inner membrane</keyword>
<dbReference type="EMBL" id="WPHR01000029">
    <property type="protein sequence ID" value="MUZ75393.1"/>
    <property type="molecule type" value="Genomic_DNA"/>
</dbReference>
<evidence type="ECO:0000256" key="1">
    <source>
        <dbReference type="ARBA" id="ARBA00004236"/>
    </source>
</evidence>